<dbReference type="Proteomes" id="UP000065822">
    <property type="component" value="Chromosome"/>
</dbReference>
<dbReference type="EMBL" id="CP014227">
    <property type="protein sequence ID" value="AMD85478.1"/>
    <property type="molecule type" value="Genomic_DNA"/>
</dbReference>
<accession>A0AAX2GVI6</accession>
<dbReference type="EMBL" id="LT906449">
    <property type="protein sequence ID" value="SNV01156.1"/>
    <property type="molecule type" value="Genomic_DNA"/>
</dbReference>
<dbReference type="Proteomes" id="UP000215539">
    <property type="component" value="Chromosome 1"/>
</dbReference>
<protein>
    <submittedName>
        <fullName evidence="2">Uncharacterized protein</fullName>
    </submittedName>
</protein>
<dbReference type="AlphaFoldDB" id="A0AAX2GVI6"/>
<keyword evidence="3" id="KW-1185">Reference proteome</keyword>
<dbReference type="KEGG" id="chg:AXF12_08110"/>
<evidence type="ECO:0000313" key="2">
    <source>
        <dbReference type="EMBL" id="SNV01156.1"/>
    </source>
</evidence>
<proteinExistence type="predicted"/>
<sequence>MVTTVSFDVVGEKELERVKRVLKETLSINHFFTKRKREKKEDPDTYSDEYAEFIKKNREEVAQGRVTYLT</sequence>
<evidence type="ECO:0000313" key="1">
    <source>
        <dbReference type="EMBL" id="AMD85478.1"/>
    </source>
</evidence>
<evidence type="ECO:0000313" key="4">
    <source>
        <dbReference type="Proteomes" id="UP000215539"/>
    </source>
</evidence>
<dbReference type="RefSeq" id="WP_066430104.1">
    <property type="nucleotide sequence ID" value="NZ_CP014227.1"/>
</dbReference>
<organism evidence="2 4">
    <name type="scientific">Capnocytophaga haemolytica</name>
    <dbReference type="NCBI Taxonomy" id="45243"/>
    <lineage>
        <taxon>Bacteria</taxon>
        <taxon>Pseudomonadati</taxon>
        <taxon>Bacteroidota</taxon>
        <taxon>Flavobacteriia</taxon>
        <taxon>Flavobacteriales</taxon>
        <taxon>Flavobacteriaceae</taxon>
        <taxon>Capnocytophaga</taxon>
    </lineage>
</organism>
<reference evidence="2 4" key="2">
    <citation type="submission" date="2017-06" db="EMBL/GenBank/DDBJ databases">
        <authorList>
            <consortium name="Pathogen Informatics"/>
        </authorList>
    </citation>
    <scope>NUCLEOTIDE SEQUENCE [LARGE SCALE GENOMIC DNA]</scope>
    <source>
        <strain evidence="2 4">NCTC12947</strain>
    </source>
</reference>
<gene>
    <name evidence="1" type="ORF">AXF12_08110</name>
    <name evidence="2" type="ORF">SAMEA44541418_00063</name>
</gene>
<name>A0AAX2GVI6_9FLAO</name>
<evidence type="ECO:0000313" key="3">
    <source>
        <dbReference type="Proteomes" id="UP000065822"/>
    </source>
</evidence>
<reference evidence="1 3" key="1">
    <citation type="submission" date="2016-02" db="EMBL/GenBank/DDBJ databases">
        <authorList>
            <person name="Holder M.E."/>
            <person name="Ajami N.J."/>
            <person name="Petrosino J.F."/>
        </authorList>
    </citation>
    <scope>NUCLEOTIDE SEQUENCE [LARGE SCALE GENOMIC DNA]</scope>
    <source>
        <strain evidence="1 3">CCUG 32990</strain>
    </source>
</reference>